<dbReference type="InterPro" id="IPR041588">
    <property type="entry name" value="Integrase_H2C2"/>
</dbReference>
<feature type="region of interest" description="Disordered" evidence="9">
    <location>
        <begin position="118"/>
        <end position="156"/>
    </location>
</feature>
<dbReference type="Proteomes" id="UP000835206">
    <property type="component" value="Unplaced"/>
</dbReference>
<feature type="domain" description="SAP" evidence="10">
    <location>
        <begin position="12"/>
        <end position="46"/>
    </location>
</feature>
<evidence type="ECO:0000256" key="7">
    <source>
        <dbReference type="ARBA" id="ARBA00022918"/>
    </source>
</evidence>
<evidence type="ECO:0000256" key="9">
    <source>
        <dbReference type="SAM" id="MobiDB-lite"/>
    </source>
</evidence>
<dbReference type="PANTHER" id="PTHR37984">
    <property type="entry name" value="PROTEIN CBG26694"/>
    <property type="match status" value="1"/>
</dbReference>
<feature type="region of interest" description="Disordered" evidence="9">
    <location>
        <begin position="44"/>
        <end position="84"/>
    </location>
</feature>
<dbReference type="InterPro" id="IPR036361">
    <property type="entry name" value="SAP_dom_sf"/>
</dbReference>
<protein>
    <recommendedName>
        <fullName evidence="1">RNA-directed DNA polymerase</fullName>
        <ecNumber evidence="1">2.7.7.49</ecNumber>
    </recommendedName>
</protein>
<evidence type="ECO:0000256" key="5">
    <source>
        <dbReference type="ARBA" id="ARBA00022759"/>
    </source>
</evidence>
<evidence type="ECO:0000313" key="12">
    <source>
        <dbReference type="RefSeq" id="XP_048270108.1"/>
    </source>
</evidence>
<dbReference type="PANTHER" id="PTHR37984:SF5">
    <property type="entry name" value="PROTEIN NYNRIN-LIKE"/>
    <property type="match status" value="1"/>
</dbReference>
<dbReference type="GeneID" id="125386966"/>
<evidence type="ECO:0000259" key="10">
    <source>
        <dbReference type="PROSITE" id="PS50800"/>
    </source>
</evidence>
<feature type="domain" description="SAP" evidence="10">
    <location>
        <begin position="84"/>
        <end position="118"/>
    </location>
</feature>
<dbReference type="AlphaFoldDB" id="A0A9C6WBH5"/>
<evidence type="ECO:0000256" key="3">
    <source>
        <dbReference type="ARBA" id="ARBA00022695"/>
    </source>
</evidence>
<dbReference type="PROSITE" id="PS50800">
    <property type="entry name" value="SAP"/>
    <property type="match status" value="2"/>
</dbReference>
<feature type="coiled-coil region" evidence="8">
    <location>
        <begin position="482"/>
        <end position="509"/>
    </location>
</feature>
<feature type="compositionally biased region" description="Basic and acidic residues" evidence="9">
    <location>
        <begin position="141"/>
        <end position="156"/>
    </location>
</feature>
<evidence type="ECO:0000256" key="8">
    <source>
        <dbReference type="SAM" id="Coils"/>
    </source>
</evidence>
<keyword evidence="5" id="KW-0255">Endonuclease</keyword>
<evidence type="ECO:0000256" key="2">
    <source>
        <dbReference type="ARBA" id="ARBA00022679"/>
    </source>
</evidence>
<dbReference type="GO" id="GO:0004519">
    <property type="term" value="F:endonuclease activity"/>
    <property type="evidence" value="ECO:0007669"/>
    <property type="project" value="UniProtKB-KW"/>
</dbReference>
<name>A0A9C6WBH5_BOMTE</name>
<dbReference type="InterPro" id="IPR041373">
    <property type="entry name" value="RT_RNaseH"/>
</dbReference>
<dbReference type="Pfam" id="PF02037">
    <property type="entry name" value="SAP"/>
    <property type="match status" value="2"/>
</dbReference>
<sequence>MANCEEEQFSTEEGSTLEELRKKLASLNLPISGSKSVLMARLNRAYKAGQSTPKESKRDEESVNQRNLRSGQRAERDQDGDEDLEKLRTKELRARLASLGLKVTGRKSELRARLRAALEGDNVSSEEESDDESDNEEDERDVIKHEGGTRAMCSDRDEYRQKAGTVSVLSFKDVEDALELFSGDKGENVERWFESFEEVADTCMWSDGQKAVYARKLLRGSAKIFASFECHARTWHELKKGLIGEFSRKSNSRQVHQKLNGTRKKSDEACLAYMYRMLEIASHADIEEEVKVEYIIDGIIDEEVLKSMLYGAASIKELRKRLIAHEKPLLKLYRVGAETQLHTDACSGGYGAILLQRDSEDNVFHPVYYSSGKTSPAEEKYTSYELEVLAIVKALKKFRVYLLGIPFKIVTDCQAFALTMRKKDLCVRVARWAILLEEFDYKVEHRPGTSMMHVDALSRNPLPEVMLIDEDERGIVVRLREAQLQEDDLRQIRDNIKQYEADGHILRNELLYREVEDAPLLVVPKSMQTQVVRRAHERGHFGVTKTEALVKRDYWFRGMREKVERVVRSCIDCILAERI</sequence>
<evidence type="ECO:0000256" key="1">
    <source>
        <dbReference type="ARBA" id="ARBA00012493"/>
    </source>
</evidence>
<dbReference type="SUPFAM" id="SSF56672">
    <property type="entry name" value="DNA/RNA polymerases"/>
    <property type="match status" value="1"/>
</dbReference>
<gene>
    <name evidence="12" type="primary">LOC125386966</name>
</gene>
<accession>A0A9C6WBH5</accession>
<feature type="compositionally biased region" description="Acidic residues" evidence="9">
    <location>
        <begin position="124"/>
        <end position="140"/>
    </location>
</feature>
<dbReference type="InterPro" id="IPR003034">
    <property type="entry name" value="SAP_dom"/>
</dbReference>
<dbReference type="Gene3D" id="1.10.720.30">
    <property type="entry name" value="SAP domain"/>
    <property type="match status" value="2"/>
</dbReference>
<feature type="compositionally biased region" description="Basic and acidic residues" evidence="9">
    <location>
        <begin position="54"/>
        <end position="63"/>
    </location>
</feature>
<dbReference type="Gene3D" id="1.10.340.70">
    <property type="match status" value="1"/>
</dbReference>
<proteinExistence type="predicted"/>
<dbReference type="SMART" id="SM00513">
    <property type="entry name" value="SAP"/>
    <property type="match status" value="2"/>
</dbReference>
<dbReference type="SUPFAM" id="SSF68906">
    <property type="entry name" value="SAP domain"/>
    <property type="match status" value="1"/>
</dbReference>
<dbReference type="OrthoDB" id="8014450at2759"/>
<dbReference type="InterPro" id="IPR050951">
    <property type="entry name" value="Retrovirus_Pol_polyprotein"/>
</dbReference>
<evidence type="ECO:0000256" key="6">
    <source>
        <dbReference type="ARBA" id="ARBA00022801"/>
    </source>
</evidence>
<keyword evidence="4" id="KW-0540">Nuclease</keyword>
<keyword evidence="7" id="KW-0695">RNA-directed DNA polymerase</keyword>
<dbReference type="GO" id="GO:0016787">
    <property type="term" value="F:hydrolase activity"/>
    <property type="evidence" value="ECO:0007669"/>
    <property type="project" value="UniProtKB-KW"/>
</dbReference>
<reference evidence="12" key="1">
    <citation type="submission" date="2025-08" db="UniProtKB">
        <authorList>
            <consortium name="RefSeq"/>
        </authorList>
    </citation>
    <scope>IDENTIFICATION</scope>
</reference>
<dbReference type="GO" id="GO:0003964">
    <property type="term" value="F:RNA-directed DNA polymerase activity"/>
    <property type="evidence" value="ECO:0007669"/>
    <property type="project" value="UniProtKB-KW"/>
</dbReference>
<keyword evidence="11" id="KW-1185">Reference proteome</keyword>
<dbReference type="InterPro" id="IPR043502">
    <property type="entry name" value="DNA/RNA_pol_sf"/>
</dbReference>
<dbReference type="FunFam" id="1.10.340.70:FF:000001">
    <property type="entry name" value="Retrovirus-related Pol polyprotein from transposon gypsy-like Protein"/>
    <property type="match status" value="1"/>
</dbReference>
<keyword evidence="6" id="KW-0378">Hydrolase</keyword>
<dbReference type="Pfam" id="PF17917">
    <property type="entry name" value="RT_RNaseH"/>
    <property type="match status" value="1"/>
</dbReference>
<dbReference type="Pfam" id="PF17921">
    <property type="entry name" value="Integrase_H2C2"/>
    <property type="match status" value="1"/>
</dbReference>
<dbReference type="RefSeq" id="XP_048270108.1">
    <property type="nucleotide sequence ID" value="XM_048414151.1"/>
</dbReference>
<dbReference type="EC" id="2.7.7.49" evidence="1"/>
<dbReference type="CDD" id="cd09274">
    <property type="entry name" value="RNase_HI_RT_Ty3"/>
    <property type="match status" value="1"/>
</dbReference>
<evidence type="ECO:0000256" key="4">
    <source>
        <dbReference type="ARBA" id="ARBA00022722"/>
    </source>
</evidence>
<keyword evidence="8" id="KW-0175">Coiled coil</keyword>
<keyword evidence="3" id="KW-0548">Nucleotidyltransferase</keyword>
<evidence type="ECO:0000313" key="11">
    <source>
        <dbReference type="Proteomes" id="UP000835206"/>
    </source>
</evidence>
<dbReference type="KEGG" id="bter:125386966"/>
<organism evidence="11 12">
    <name type="scientific">Bombus terrestris</name>
    <name type="common">Buff-tailed bumblebee</name>
    <name type="synonym">Apis terrestris</name>
    <dbReference type="NCBI Taxonomy" id="30195"/>
    <lineage>
        <taxon>Eukaryota</taxon>
        <taxon>Metazoa</taxon>
        <taxon>Ecdysozoa</taxon>
        <taxon>Arthropoda</taxon>
        <taxon>Hexapoda</taxon>
        <taxon>Insecta</taxon>
        <taxon>Pterygota</taxon>
        <taxon>Neoptera</taxon>
        <taxon>Endopterygota</taxon>
        <taxon>Hymenoptera</taxon>
        <taxon>Apocrita</taxon>
        <taxon>Aculeata</taxon>
        <taxon>Apoidea</taxon>
        <taxon>Anthophila</taxon>
        <taxon>Apidae</taxon>
        <taxon>Bombus</taxon>
        <taxon>Bombus</taxon>
    </lineage>
</organism>
<keyword evidence="2" id="KW-0808">Transferase</keyword>